<name>A0ABD0U6X2_DENTH</name>
<dbReference type="EMBL" id="JANQDX010000017">
    <property type="protein sequence ID" value="KAL0908295.1"/>
    <property type="molecule type" value="Genomic_DNA"/>
</dbReference>
<feature type="compositionally biased region" description="Basic and acidic residues" evidence="1">
    <location>
        <begin position="68"/>
        <end position="77"/>
    </location>
</feature>
<dbReference type="Proteomes" id="UP001552299">
    <property type="component" value="Unassembled WGS sequence"/>
</dbReference>
<gene>
    <name evidence="2" type="ORF">M5K25_022783</name>
</gene>
<evidence type="ECO:0000313" key="3">
    <source>
        <dbReference type="Proteomes" id="UP001552299"/>
    </source>
</evidence>
<accession>A0ABD0U6X2</accession>
<dbReference type="AlphaFoldDB" id="A0ABD0U6X2"/>
<reference evidence="2 3" key="1">
    <citation type="journal article" date="2024" name="Plant Biotechnol. J.">
        <title>Dendrobium thyrsiflorum genome and its molecular insights into genes involved in important horticultural traits.</title>
        <authorList>
            <person name="Chen B."/>
            <person name="Wang J.Y."/>
            <person name="Zheng P.J."/>
            <person name="Li K.L."/>
            <person name="Liang Y.M."/>
            <person name="Chen X.F."/>
            <person name="Zhang C."/>
            <person name="Zhao X."/>
            <person name="He X."/>
            <person name="Zhang G.Q."/>
            <person name="Liu Z.J."/>
            <person name="Xu Q."/>
        </authorList>
    </citation>
    <scope>NUCLEOTIDE SEQUENCE [LARGE SCALE GENOMIC DNA]</scope>
    <source>
        <strain evidence="2">GZMU011</strain>
    </source>
</reference>
<evidence type="ECO:0000313" key="2">
    <source>
        <dbReference type="EMBL" id="KAL0908295.1"/>
    </source>
</evidence>
<sequence>MVKKVLDLHNQTATLEARASVGRNTNLGSRRDDHDIPECNNIGGSRRKPRARADVGKWGEYTQATGGSRHERDRTRCGDAGWNPNMVWSSGQSRGSISGIQSKKTIESQPRAEVTELILIQLHNDTSMQKGLTHSASSSLGSCFYAVVKKNKKEPHKVFDTLPIDSQIPTVSIFFGSSKLLQSKRQFDINSPRDNRASSLLSLQKSELRDTAILSIRFRSQVNKIDPRTAYAHPSSFQTLDHGRRSTASTAINVLKSVTDVLINWQYKEREVRKECEDSSESRSPTLSRTQPPATLSCVFSFKWSTTSSKRRKIVSSFSVRSIRSFTTSRGSATMAETPAPQRTPLKGNPSVLLEGMEKIVCVERKQKRCEAIRRKVNSFAELGELRSMEIYSIAAARFPRSRDGSNVAHLRSIVRVVVDHSRRLEGSAKRPKTETSVPASTKLLFFVFYMQESLLIF</sequence>
<proteinExistence type="predicted"/>
<feature type="region of interest" description="Disordered" evidence="1">
    <location>
        <begin position="21"/>
        <end position="85"/>
    </location>
</feature>
<evidence type="ECO:0000256" key="1">
    <source>
        <dbReference type="SAM" id="MobiDB-lite"/>
    </source>
</evidence>
<organism evidence="2 3">
    <name type="scientific">Dendrobium thyrsiflorum</name>
    <name type="common">Pinecone-like raceme dendrobium</name>
    <name type="synonym">Orchid</name>
    <dbReference type="NCBI Taxonomy" id="117978"/>
    <lineage>
        <taxon>Eukaryota</taxon>
        <taxon>Viridiplantae</taxon>
        <taxon>Streptophyta</taxon>
        <taxon>Embryophyta</taxon>
        <taxon>Tracheophyta</taxon>
        <taxon>Spermatophyta</taxon>
        <taxon>Magnoliopsida</taxon>
        <taxon>Liliopsida</taxon>
        <taxon>Asparagales</taxon>
        <taxon>Orchidaceae</taxon>
        <taxon>Epidendroideae</taxon>
        <taxon>Malaxideae</taxon>
        <taxon>Dendrobiinae</taxon>
        <taxon>Dendrobium</taxon>
    </lineage>
</organism>
<keyword evidence="3" id="KW-1185">Reference proteome</keyword>
<comment type="caution">
    <text evidence="2">The sequence shown here is derived from an EMBL/GenBank/DDBJ whole genome shotgun (WGS) entry which is preliminary data.</text>
</comment>
<protein>
    <submittedName>
        <fullName evidence="2">Uncharacterized protein</fullName>
    </submittedName>
</protein>
<feature type="region of interest" description="Disordered" evidence="1">
    <location>
        <begin position="330"/>
        <end position="349"/>
    </location>
</feature>